<name>A6FXH3_9BACT</name>
<dbReference type="Proteomes" id="UP000005801">
    <property type="component" value="Unassembled WGS sequence"/>
</dbReference>
<evidence type="ECO:0000256" key="1">
    <source>
        <dbReference type="SAM" id="MobiDB-lite"/>
    </source>
</evidence>
<sequence length="150" mass="16174">MREHVAEQAELEAKVEARKSRERVGEVDCPVCDARGFQTFVEKAPDGTESSTFAWCEHCKHSGRSHLCRDIRGYYAVSYDALEAFLAGTIDDDHEEVFGLGDAPPKGHRYAQAGEVFDGPGDGVEVSVQSQPPAVEDGEGANDGEGDATS</sequence>
<dbReference type="EMBL" id="ABCS01000002">
    <property type="protein sequence ID" value="EDM81561.1"/>
    <property type="molecule type" value="Genomic_DNA"/>
</dbReference>
<comment type="caution">
    <text evidence="2">The sequence shown here is derived from an EMBL/GenBank/DDBJ whole genome shotgun (WGS) entry which is preliminary data.</text>
</comment>
<evidence type="ECO:0000313" key="2">
    <source>
        <dbReference type="EMBL" id="EDM81561.1"/>
    </source>
</evidence>
<accession>A6FXH3</accession>
<reference evidence="2 3" key="1">
    <citation type="submission" date="2007-06" db="EMBL/GenBank/DDBJ databases">
        <authorList>
            <person name="Shimkets L."/>
            <person name="Ferriera S."/>
            <person name="Johnson J."/>
            <person name="Kravitz S."/>
            <person name="Beeson K."/>
            <person name="Sutton G."/>
            <person name="Rogers Y.-H."/>
            <person name="Friedman R."/>
            <person name="Frazier M."/>
            <person name="Venter J.C."/>
        </authorList>
    </citation>
    <scope>NUCLEOTIDE SEQUENCE [LARGE SCALE GENOMIC DNA]</scope>
    <source>
        <strain evidence="2 3">SIR-1</strain>
    </source>
</reference>
<keyword evidence="3" id="KW-1185">Reference proteome</keyword>
<dbReference type="STRING" id="391625.PPSIR1_21629"/>
<organism evidence="2 3">
    <name type="scientific">Plesiocystis pacifica SIR-1</name>
    <dbReference type="NCBI Taxonomy" id="391625"/>
    <lineage>
        <taxon>Bacteria</taxon>
        <taxon>Pseudomonadati</taxon>
        <taxon>Myxococcota</taxon>
        <taxon>Polyangia</taxon>
        <taxon>Nannocystales</taxon>
        <taxon>Nannocystaceae</taxon>
        <taxon>Plesiocystis</taxon>
    </lineage>
</organism>
<evidence type="ECO:0000313" key="3">
    <source>
        <dbReference type="Proteomes" id="UP000005801"/>
    </source>
</evidence>
<protein>
    <submittedName>
        <fullName evidence="2">Uncharacterized protein</fullName>
    </submittedName>
</protein>
<gene>
    <name evidence="2" type="ORF">PPSIR1_21629</name>
</gene>
<proteinExistence type="predicted"/>
<dbReference type="AlphaFoldDB" id="A6FXH3"/>
<feature type="region of interest" description="Disordered" evidence="1">
    <location>
        <begin position="115"/>
        <end position="150"/>
    </location>
</feature>
<feature type="compositionally biased region" description="Acidic residues" evidence="1">
    <location>
        <begin position="136"/>
        <end position="150"/>
    </location>
</feature>